<accession>A0AAW2C404</accession>
<dbReference type="Proteomes" id="UP001459277">
    <property type="component" value="Unassembled WGS sequence"/>
</dbReference>
<comment type="caution">
    <text evidence="2">The sequence shown here is derived from an EMBL/GenBank/DDBJ whole genome shotgun (WGS) entry which is preliminary data.</text>
</comment>
<gene>
    <name evidence="2" type="ORF">SO802_026859</name>
</gene>
<feature type="compositionally biased region" description="Basic and acidic residues" evidence="1">
    <location>
        <begin position="90"/>
        <end position="100"/>
    </location>
</feature>
<protein>
    <submittedName>
        <fullName evidence="2">Uncharacterized protein</fullName>
    </submittedName>
</protein>
<evidence type="ECO:0000313" key="3">
    <source>
        <dbReference type="Proteomes" id="UP001459277"/>
    </source>
</evidence>
<organism evidence="2 3">
    <name type="scientific">Lithocarpus litseifolius</name>
    <dbReference type="NCBI Taxonomy" id="425828"/>
    <lineage>
        <taxon>Eukaryota</taxon>
        <taxon>Viridiplantae</taxon>
        <taxon>Streptophyta</taxon>
        <taxon>Embryophyta</taxon>
        <taxon>Tracheophyta</taxon>
        <taxon>Spermatophyta</taxon>
        <taxon>Magnoliopsida</taxon>
        <taxon>eudicotyledons</taxon>
        <taxon>Gunneridae</taxon>
        <taxon>Pentapetalae</taxon>
        <taxon>rosids</taxon>
        <taxon>fabids</taxon>
        <taxon>Fagales</taxon>
        <taxon>Fagaceae</taxon>
        <taxon>Lithocarpus</taxon>
    </lineage>
</organism>
<evidence type="ECO:0000313" key="2">
    <source>
        <dbReference type="EMBL" id="KAK9991874.1"/>
    </source>
</evidence>
<dbReference type="AlphaFoldDB" id="A0AAW2C404"/>
<sequence>MKLSALPHFLCPLTSMKHRCISGLGCGCGSGCGTRQFLKKVQSNRPDSETADSRYQQPQRHWQGRSHQPPDGALPEPPLHRDRHKPRQVARRDRRERLLLLDEGAVSKNGGAGRAA</sequence>
<feature type="region of interest" description="Disordered" evidence="1">
    <location>
        <begin position="41"/>
        <end position="116"/>
    </location>
</feature>
<keyword evidence="3" id="KW-1185">Reference proteome</keyword>
<reference evidence="2 3" key="1">
    <citation type="submission" date="2024-01" db="EMBL/GenBank/DDBJ databases">
        <title>A telomere-to-telomere, gap-free genome of sweet tea (Lithocarpus litseifolius).</title>
        <authorList>
            <person name="Zhou J."/>
        </authorList>
    </citation>
    <scope>NUCLEOTIDE SEQUENCE [LARGE SCALE GENOMIC DNA]</scope>
    <source>
        <strain evidence="2">Zhou-2022a</strain>
        <tissue evidence="2">Leaf</tissue>
    </source>
</reference>
<dbReference type="EMBL" id="JAZDWU010000009">
    <property type="protein sequence ID" value="KAK9991874.1"/>
    <property type="molecule type" value="Genomic_DNA"/>
</dbReference>
<name>A0AAW2C404_9ROSI</name>
<evidence type="ECO:0000256" key="1">
    <source>
        <dbReference type="SAM" id="MobiDB-lite"/>
    </source>
</evidence>
<proteinExistence type="predicted"/>